<dbReference type="AlphaFoldDB" id="A0AAV4LA41"/>
<evidence type="ECO:0000313" key="1">
    <source>
        <dbReference type="EMBL" id="GIM44523.1"/>
    </source>
</evidence>
<protein>
    <submittedName>
        <fullName evidence="1">Uncharacterized protein</fullName>
    </submittedName>
</protein>
<gene>
    <name evidence="1" type="ORF">DNHGIG_00720</name>
</gene>
<evidence type="ECO:0000313" key="2">
    <source>
        <dbReference type="Proteomes" id="UP001057291"/>
    </source>
</evidence>
<reference evidence="1" key="1">
    <citation type="journal article" date="2023" name="Int. J. Syst. Evol. Microbiol.">
        <title>Collibacillus ludicampi gen. nov., sp. nov., a new soil bacterium of the family Alicyclobacillaceae.</title>
        <authorList>
            <person name="Jojima T."/>
            <person name="Ioku Y."/>
            <person name="Fukuta Y."/>
            <person name="Shirasaka N."/>
            <person name="Matsumura Y."/>
            <person name="Mori M."/>
        </authorList>
    </citation>
    <scope>NUCLEOTIDE SEQUENCE</scope>
    <source>
        <strain evidence="1">TP075</strain>
    </source>
</reference>
<organism evidence="1 2">
    <name type="scientific">Collibacillus ludicampi</name>
    <dbReference type="NCBI Taxonomy" id="2771369"/>
    <lineage>
        <taxon>Bacteria</taxon>
        <taxon>Bacillati</taxon>
        <taxon>Bacillota</taxon>
        <taxon>Bacilli</taxon>
        <taxon>Bacillales</taxon>
        <taxon>Alicyclobacillaceae</taxon>
        <taxon>Collibacillus</taxon>
    </lineage>
</organism>
<proteinExistence type="predicted"/>
<name>A0AAV4LA41_9BACL</name>
<comment type="caution">
    <text evidence="1">The sequence shown here is derived from an EMBL/GenBank/DDBJ whole genome shotgun (WGS) entry which is preliminary data.</text>
</comment>
<sequence length="77" mass="8688">MLGIPVREVDAKVSAQPSERAANLDFWTVLSNLTPHWASYFTPPYPLHTILLRQRNVSSPIIRATSTINVCVYSFTQ</sequence>
<keyword evidence="2" id="KW-1185">Reference proteome</keyword>
<dbReference type="EMBL" id="BOQE01000001">
    <property type="protein sequence ID" value="GIM44523.1"/>
    <property type="molecule type" value="Genomic_DNA"/>
</dbReference>
<accession>A0AAV4LA41</accession>
<dbReference type="Proteomes" id="UP001057291">
    <property type="component" value="Unassembled WGS sequence"/>
</dbReference>